<dbReference type="Gene3D" id="1.10.510.10">
    <property type="entry name" value="Transferase(Phosphotransferase) domain 1"/>
    <property type="match status" value="1"/>
</dbReference>
<dbReference type="PROSITE" id="PS00108">
    <property type="entry name" value="PROTEIN_KINASE_ST"/>
    <property type="match status" value="1"/>
</dbReference>
<keyword evidence="2" id="KW-0597">Phosphoprotein</keyword>
<dbReference type="PANTHER" id="PTHR47983">
    <property type="entry name" value="PTO-INTERACTING PROTEIN 1-LIKE"/>
    <property type="match status" value="1"/>
</dbReference>
<keyword evidence="11" id="KW-1185">Reference proteome</keyword>
<dbReference type="GO" id="GO:0004674">
    <property type="term" value="F:protein serine/threonine kinase activity"/>
    <property type="evidence" value="ECO:0007669"/>
    <property type="project" value="UniProtKB-KW"/>
</dbReference>
<dbReference type="InterPro" id="IPR052101">
    <property type="entry name" value="Plant_StressResp_Kinase"/>
</dbReference>
<dbReference type="PROSITE" id="PS00107">
    <property type="entry name" value="PROTEIN_KINASE_ATP"/>
    <property type="match status" value="1"/>
</dbReference>
<evidence type="ECO:0000256" key="5">
    <source>
        <dbReference type="ARBA" id="ARBA00022777"/>
    </source>
</evidence>
<dbReference type="InterPro" id="IPR001245">
    <property type="entry name" value="Ser-Thr/Tyr_kinase_cat_dom"/>
</dbReference>
<dbReference type="InterPro" id="IPR017441">
    <property type="entry name" value="Protein_kinase_ATP_BS"/>
</dbReference>
<evidence type="ECO:0000256" key="2">
    <source>
        <dbReference type="ARBA" id="ARBA00022553"/>
    </source>
</evidence>
<feature type="binding site" evidence="7">
    <location>
        <position position="79"/>
    </location>
    <ligand>
        <name>ATP</name>
        <dbReference type="ChEBI" id="CHEBI:30616"/>
    </ligand>
</feature>
<gene>
    <name evidence="10" type="ORF">CARUB_v10011160mg</name>
</gene>
<evidence type="ECO:0000256" key="6">
    <source>
        <dbReference type="ARBA" id="ARBA00022840"/>
    </source>
</evidence>
<dbReference type="SMART" id="SM00220">
    <property type="entry name" value="S_TKc"/>
    <property type="match status" value="1"/>
</dbReference>
<dbReference type="Gene3D" id="3.30.200.20">
    <property type="entry name" value="Phosphorylase Kinase, domain 1"/>
    <property type="match status" value="1"/>
</dbReference>
<keyword evidence="6 7" id="KW-0067">ATP-binding</keyword>
<dbReference type="InterPro" id="IPR011009">
    <property type="entry name" value="Kinase-like_dom_sf"/>
</dbReference>
<dbReference type="Pfam" id="PF07714">
    <property type="entry name" value="PK_Tyr_Ser-Thr"/>
    <property type="match status" value="1"/>
</dbReference>
<evidence type="ECO:0000256" key="1">
    <source>
        <dbReference type="ARBA" id="ARBA00022527"/>
    </source>
</evidence>
<evidence type="ECO:0000313" key="11">
    <source>
        <dbReference type="Proteomes" id="UP000029121"/>
    </source>
</evidence>
<dbReference type="KEGG" id="crb:17897823"/>
<evidence type="ECO:0000259" key="9">
    <source>
        <dbReference type="PROSITE" id="PS50011"/>
    </source>
</evidence>
<feature type="domain" description="Protein kinase" evidence="9">
    <location>
        <begin position="50"/>
        <end position="273"/>
    </location>
</feature>
<sequence length="273" mass="30157">MGLNCFIRGYNGRHHQRTDSFMNQLVVSHTQPIAALAIPVDELNDLTDNFSSEALIGEGSNGRVFYGVLKSGKAAAIKKLDHSHQPDHVFLSQVSMVSRFQHDNIVALMGYCVDGPLHVLAFEYAPNGSFHDILHGRKGVKGAPRGPVLTWQQRVKIAVGAARGLEYLHKKVNPQVIYRDIKSSNILVFDDDVSKVADLDMSDKVIDMAAHFYSTGCVIVGSFGHRAPEYTLTGTLSTKSDVYCFGIVLLELLTGRKDIDFTLPPGEMSLERW</sequence>
<dbReference type="OrthoDB" id="546826at2759"/>
<keyword evidence="4 7" id="KW-0547">Nucleotide-binding</keyword>
<evidence type="ECO:0000313" key="10">
    <source>
        <dbReference type="EMBL" id="EOA36495.1"/>
    </source>
</evidence>
<dbReference type="InterPro" id="IPR000719">
    <property type="entry name" value="Prot_kinase_dom"/>
</dbReference>
<dbReference type="PANTHER" id="PTHR47983:SF24">
    <property type="entry name" value="F11A17.22 PROTEIN-RELATED"/>
    <property type="match status" value="1"/>
</dbReference>
<evidence type="ECO:0000256" key="8">
    <source>
        <dbReference type="RuleBase" id="RU000304"/>
    </source>
</evidence>
<comment type="similarity">
    <text evidence="8">Belongs to the protein kinase superfamily.</text>
</comment>
<dbReference type="InterPro" id="IPR008271">
    <property type="entry name" value="Ser/Thr_kinase_AS"/>
</dbReference>
<feature type="non-terminal residue" evidence="10">
    <location>
        <position position="273"/>
    </location>
</feature>
<dbReference type="eggNOG" id="KOG1187">
    <property type="taxonomic scope" value="Eukaryota"/>
</dbReference>
<organism evidence="10 11">
    <name type="scientific">Capsella rubella</name>
    <dbReference type="NCBI Taxonomy" id="81985"/>
    <lineage>
        <taxon>Eukaryota</taxon>
        <taxon>Viridiplantae</taxon>
        <taxon>Streptophyta</taxon>
        <taxon>Embryophyta</taxon>
        <taxon>Tracheophyta</taxon>
        <taxon>Spermatophyta</taxon>
        <taxon>Magnoliopsida</taxon>
        <taxon>eudicotyledons</taxon>
        <taxon>Gunneridae</taxon>
        <taxon>Pentapetalae</taxon>
        <taxon>rosids</taxon>
        <taxon>malvids</taxon>
        <taxon>Brassicales</taxon>
        <taxon>Brassicaceae</taxon>
        <taxon>Camelineae</taxon>
        <taxon>Capsella</taxon>
    </lineage>
</organism>
<dbReference type="SUPFAM" id="SSF56112">
    <property type="entry name" value="Protein kinase-like (PK-like)"/>
    <property type="match status" value="1"/>
</dbReference>
<dbReference type="PROSITE" id="PS50011">
    <property type="entry name" value="PROTEIN_KINASE_DOM"/>
    <property type="match status" value="1"/>
</dbReference>
<dbReference type="GO" id="GO:0005524">
    <property type="term" value="F:ATP binding"/>
    <property type="evidence" value="ECO:0007669"/>
    <property type="project" value="UniProtKB-UniRule"/>
</dbReference>
<name>R0IE72_9BRAS</name>
<dbReference type="Proteomes" id="UP000029121">
    <property type="component" value="Unassembled WGS sequence"/>
</dbReference>
<keyword evidence="1 8" id="KW-0723">Serine/threonine-protein kinase</keyword>
<reference evidence="11" key="1">
    <citation type="journal article" date="2013" name="Nat. Genet.">
        <title>The Capsella rubella genome and the genomic consequences of rapid mating system evolution.</title>
        <authorList>
            <person name="Slotte T."/>
            <person name="Hazzouri K.M."/>
            <person name="Agren J.A."/>
            <person name="Koenig D."/>
            <person name="Maumus F."/>
            <person name="Guo Y.L."/>
            <person name="Steige K."/>
            <person name="Platts A.E."/>
            <person name="Escobar J.S."/>
            <person name="Newman L.K."/>
            <person name="Wang W."/>
            <person name="Mandakova T."/>
            <person name="Vello E."/>
            <person name="Smith L.M."/>
            <person name="Henz S.R."/>
            <person name="Steffen J."/>
            <person name="Takuno S."/>
            <person name="Brandvain Y."/>
            <person name="Coop G."/>
            <person name="Andolfatto P."/>
            <person name="Hu T.T."/>
            <person name="Blanchette M."/>
            <person name="Clark R.M."/>
            <person name="Quesneville H."/>
            <person name="Nordborg M."/>
            <person name="Gaut B.S."/>
            <person name="Lysak M.A."/>
            <person name="Jenkins J."/>
            <person name="Grimwood J."/>
            <person name="Chapman J."/>
            <person name="Prochnik S."/>
            <person name="Shu S."/>
            <person name="Rokhsar D."/>
            <person name="Schmutz J."/>
            <person name="Weigel D."/>
            <person name="Wright S.I."/>
        </authorList>
    </citation>
    <scope>NUCLEOTIDE SEQUENCE [LARGE SCALE GENOMIC DNA]</scope>
    <source>
        <strain evidence="11">cv. Monte Gargano</strain>
    </source>
</reference>
<accession>R0IE72</accession>
<evidence type="ECO:0000256" key="4">
    <source>
        <dbReference type="ARBA" id="ARBA00022741"/>
    </source>
</evidence>
<dbReference type="AlphaFoldDB" id="R0IE72"/>
<protein>
    <recommendedName>
        <fullName evidence="9">Protein kinase domain-containing protein</fullName>
    </recommendedName>
</protein>
<keyword evidence="3" id="KW-0808">Transferase</keyword>
<evidence type="ECO:0000256" key="7">
    <source>
        <dbReference type="PROSITE-ProRule" id="PRU10141"/>
    </source>
</evidence>
<keyword evidence="5" id="KW-0418">Kinase</keyword>
<dbReference type="EMBL" id="KB870805">
    <property type="protein sequence ID" value="EOA36495.1"/>
    <property type="molecule type" value="Genomic_DNA"/>
</dbReference>
<evidence type="ECO:0000256" key="3">
    <source>
        <dbReference type="ARBA" id="ARBA00022679"/>
    </source>
</evidence>
<proteinExistence type="inferred from homology"/>